<protein>
    <submittedName>
        <fullName evidence="2">Uncharacterized protein</fullName>
    </submittedName>
</protein>
<organism evidence="2 3">
    <name type="scientific">Puccinia coronata f. sp. avenae</name>
    <dbReference type="NCBI Taxonomy" id="200324"/>
    <lineage>
        <taxon>Eukaryota</taxon>
        <taxon>Fungi</taxon>
        <taxon>Dikarya</taxon>
        <taxon>Basidiomycota</taxon>
        <taxon>Pucciniomycotina</taxon>
        <taxon>Pucciniomycetes</taxon>
        <taxon>Pucciniales</taxon>
        <taxon>Pucciniaceae</taxon>
        <taxon>Puccinia</taxon>
    </lineage>
</organism>
<dbReference type="EMBL" id="PGCJ01000800">
    <property type="protein sequence ID" value="PLW20241.1"/>
    <property type="molecule type" value="Genomic_DNA"/>
</dbReference>
<sequence length="51" mass="5836">MDKMEAKPRPEMQTDLGSCQRLESTTKRHPLHRSDSQRCPPILHLALLPNA</sequence>
<evidence type="ECO:0000313" key="3">
    <source>
        <dbReference type="Proteomes" id="UP000235388"/>
    </source>
</evidence>
<gene>
    <name evidence="2" type="ORF">PCANC_07429</name>
</gene>
<reference evidence="2 3" key="1">
    <citation type="submission" date="2017-11" db="EMBL/GenBank/DDBJ databases">
        <title>De novo assembly and phasing of dikaryotic genomes from two isolates of Puccinia coronata f. sp. avenae, the causal agent of oat crown rust.</title>
        <authorList>
            <person name="Miller M.E."/>
            <person name="Zhang Y."/>
            <person name="Omidvar V."/>
            <person name="Sperschneider J."/>
            <person name="Schwessinger B."/>
            <person name="Raley C."/>
            <person name="Palmer J.M."/>
            <person name="Garnica D."/>
            <person name="Upadhyaya N."/>
            <person name="Rathjen J."/>
            <person name="Taylor J.M."/>
            <person name="Park R.F."/>
            <person name="Dodds P.N."/>
            <person name="Hirsch C.D."/>
            <person name="Kianian S.F."/>
            <person name="Figueroa M."/>
        </authorList>
    </citation>
    <scope>NUCLEOTIDE SEQUENCE [LARGE SCALE GENOMIC DNA]</scope>
    <source>
        <strain evidence="2">12NC29</strain>
    </source>
</reference>
<comment type="caution">
    <text evidence="2">The sequence shown here is derived from an EMBL/GenBank/DDBJ whole genome shotgun (WGS) entry which is preliminary data.</text>
</comment>
<feature type="compositionally biased region" description="Basic and acidic residues" evidence="1">
    <location>
        <begin position="1"/>
        <end position="12"/>
    </location>
</feature>
<dbReference type="AlphaFoldDB" id="A0A2N5T413"/>
<feature type="region of interest" description="Disordered" evidence="1">
    <location>
        <begin position="1"/>
        <end position="38"/>
    </location>
</feature>
<evidence type="ECO:0000313" key="2">
    <source>
        <dbReference type="EMBL" id="PLW20241.1"/>
    </source>
</evidence>
<proteinExistence type="predicted"/>
<evidence type="ECO:0000256" key="1">
    <source>
        <dbReference type="SAM" id="MobiDB-lite"/>
    </source>
</evidence>
<accession>A0A2N5T413</accession>
<name>A0A2N5T413_9BASI</name>
<keyword evidence="3" id="KW-1185">Reference proteome</keyword>
<dbReference type="Proteomes" id="UP000235388">
    <property type="component" value="Unassembled WGS sequence"/>
</dbReference>